<proteinExistence type="predicted"/>
<sequence length="202" mass="22500">MKLYSFTGSCALASHICLLWAQLPFGLEMLERDQMSTDAIRRLSPNGKVPILVDRDTVLTQNNAILHYIADSNPAANLLGGTLKERAATNMWLGLINSDMHPAYTPLFGATAYLADEAVIEQTKANARQRLRIYYEQIDQQLEGRDWLTGTRSVADAYLYVTGLWAGFVEVDLSGLVNLARFMERMKTDPAVQQAMKDQGLA</sequence>
<evidence type="ECO:0000313" key="4">
    <source>
        <dbReference type="Proteomes" id="UP000294575"/>
    </source>
</evidence>
<dbReference type="InterPro" id="IPR004045">
    <property type="entry name" value="Glutathione_S-Trfase_N"/>
</dbReference>
<protein>
    <submittedName>
        <fullName evidence="3">Glutathione S-transferase</fullName>
    </submittedName>
</protein>
<dbReference type="PROSITE" id="PS50404">
    <property type="entry name" value="GST_NTER"/>
    <property type="match status" value="1"/>
</dbReference>
<dbReference type="SFLD" id="SFLDS00019">
    <property type="entry name" value="Glutathione_Transferase_(cytos"/>
    <property type="match status" value="1"/>
</dbReference>
<accession>A0A4R6U4Q4</accession>
<dbReference type="InterPro" id="IPR036249">
    <property type="entry name" value="Thioredoxin-like_sf"/>
</dbReference>
<dbReference type="SUPFAM" id="SSF52833">
    <property type="entry name" value="Thioredoxin-like"/>
    <property type="match status" value="1"/>
</dbReference>
<keyword evidence="3" id="KW-0808">Transferase</keyword>
<dbReference type="InterPro" id="IPR004046">
    <property type="entry name" value="GST_C"/>
</dbReference>
<name>A0A4R6U4Q4_9GAMM</name>
<dbReference type="PROSITE" id="PS50405">
    <property type="entry name" value="GST_CTER"/>
    <property type="match status" value="1"/>
</dbReference>
<dbReference type="CDD" id="cd03188">
    <property type="entry name" value="GST_C_Beta"/>
    <property type="match status" value="1"/>
</dbReference>
<gene>
    <name evidence="3" type="ORF">DFQ45_102139</name>
</gene>
<dbReference type="RefSeq" id="WP_101497421.1">
    <property type="nucleotide sequence ID" value="NZ_LNJZ01000009.1"/>
</dbReference>
<dbReference type="CDD" id="cd03057">
    <property type="entry name" value="GST_N_Beta"/>
    <property type="match status" value="1"/>
</dbReference>
<dbReference type="PANTHER" id="PTHR44051:SF8">
    <property type="entry name" value="GLUTATHIONE S-TRANSFERASE GSTA"/>
    <property type="match status" value="1"/>
</dbReference>
<reference evidence="3 4" key="1">
    <citation type="submission" date="2019-03" db="EMBL/GenBank/DDBJ databases">
        <title>Genomic Encyclopedia of Type Strains, Phase IV (KMG-IV): sequencing the most valuable type-strain genomes for metagenomic binning, comparative biology and taxonomic classification.</title>
        <authorList>
            <person name="Goeker M."/>
        </authorList>
    </citation>
    <scope>NUCLEOTIDE SEQUENCE [LARGE SCALE GENOMIC DNA]</scope>
    <source>
        <strain evidence="3 4">DSM 28679</strain>
    </source>
</reference>
<feature type="domain" description="GST C-terminal" evidence="2">
    <location>
        <begin position="82"/>
        <end position="202"/>
    </location>
</feature>
<evidence type="ECO:0000313" key="3">
    <source>
        <dbReference type="EMBL" id="TDQ39445.1"/>
    </source>
</evidence>
<comment type="caution">
    <text evidence="3">The sequence shown here is derived from an EMBL/GenBank/DDBJ whole genome shotgun (WGS) entry which is preliminary data.</text>
</comment>
<evidence type="ECO:0000259" key="2">
    <source>
        <dbReference type="PROSITE" id="PS50405"/>
    </source>
</evidence>
<dbReference type="InterPro" id="IPR040079">
    <property type="entry name" value="Glutathione_S-Trfase"/>
</dbReference>
<dbReference type="Gene3D" id="1.20.1050.10">
    <property type="match status" value="1"/>
</dbReference>
<evidence type="ECO:0000259" key="1">
    <source>
        <dbReference type="PROSITE" id="PS50404"/>
    </source>
</evidence>
<dbReference type="Proteomes" id="UP000294575">
    <property type="component" value="Unassembled WGS sequence"/>
</dbReference>
<dbReference type="Pfam" id="PF00043">
    <property type="entry name" value="GST_C"/>
    <property type="match status" value="1"/>
</dbReference>
<dbReference type="EMBL" id="SNYK01000002">
    <property type="protein sequence ID" value="TDQ39445.1"/>
    <property type="molecule type" value="Genomic_DNA"/>
</dbReference>
<keyword evidence="4" id="KW-1185">Reference proteome</keyword>
<dbReference type="SFLD" id="SFLDG01150">
    <property type="entry name" value="Main.1:_Beta-like"/>
    <property type="match status" value="1"/>
</dbReference>
<dbReference type="GO" id="GO:0016740">
    <property type="term" value="F:transferase activity"/>
    <property type="evidence" value="ECO:0007669"/>
    <property type="project" value="UniProtKB-KW"/>
</dbReference>
<dbReference type="OrthoDB" id="8772754at2"/>
<feature type="domain" description="GST N-terminal" evidence="1">
    <location>
        <begin position="1"/>
        <end position="77"/>
    </location>
</feature>
<dbReference type="SUPFAM" id="SSF47616">
    <property type="entry name" value="GST C-terminal domain-like"/>
    <property type="match status" value="1"/>
</dbReference>
<dbReference type="InterPro" id="IPR010987">
    <property type="entry name" value="Glutathione-S-Trfase_C-like"/>
</dbReference>
<dbReference type="PANTHER" id="PTHR44051">
    <property type="entry name" value="GLUTATHIONE S-TRANSFERASE-RELATED"/>
    <property type="match status" value="1"/>
</dbReference>
<dbReference type="Pfam" id="PF13409">
    <property type="entry name" value="GST_N_2"/>
    <property type="match status" value="1"/>
</dbReference>
<dbReference type="SFLD" id="SFLDG00358">
    <property type="entry name" value="Main_(cytGST)"/>
    <property type="match status" value="1"/>
</dbReference>
<dbReference type="InterPro" id="IPR036282">
    <property type="entry name" value="Glutathione-S-Trfase_C_sf"/>
</dbReference>
<organism evidence="3 4">
    <name type="scientific">Thiopseudomonas denitrificans</name>
    <dbReference type="NCBI Taxonomy" id="1501432"/>
    <lineage>
        <taxon>Bacteria</taxon>
        <taxon>Pseudomonadati</taxon>
        <taxon>Pseudomonadota</taxon>
        <taxon>Gammaproteobacteria</taxon>
        <taxon>Pseudomonadales</taxon>
        <taxon>Pseudomonadaceae</taxon>
        <taxon>Thiopseudomonas</taxon>
    </lineage>
</organism>
<dbReference type="Gene3D" id="3.40.30.10">
    <property type="entry name" value="Glutaredoxin"/>
    <property type="match status" value="1"/>
</dbReference>
<dbReference type="AlphaFoldDB" id="A0A4R6U4Q4"/>